<name>A0A6M3J8Q5_9ZZZZ</name>
<evidence type="ECO:0000313" key="2">
    <source>
        <dbReference type="EMBL" id="QJA65645.1"/>
    </source>
</evidence>
<accession>A0A6M3J8Q5</accession>
<dbReference type="EMBL" id="MT141542">
    <property type="protein sequence ID" value="QJA65645.1"/>
    <property type="molecule type" value="Genomic_DNA"/>
</dbReference>
<protein>
    <recommendedName>
        <fullName evidence="1">dATP/dGTP diphosphohydrolase N-terminal domain-containing protein</fullName>
    </recommendedName>
</protein>
<proteinExistence type="predicted"/>
<dbReference type="AlphaFoldDB" id="A0A6M3J8Q5"/>
<dbReference type="Pfam" id="PF18909">
    <property type="entry name" value="dGTP_diPhyd_N"/>
    <property type="match status" value="1"/>
</dbReference>
<sequence>MVRDTTEGKIDYLLVRAGPMFERWAKHLTVSAESHGGKYNWMNADTEQDLQRFREGAARHFEQWLNGENAEDHAAAILFNINGAEYVRERLKRD</sequence>
<dbReference type="InterPro" id="IPR044038">
    <property type="entry name" value="dATP/dGTP_diPOhydrolase_N"/>
</dbReference>
<evidence type="ECO:0000259" key="1">
    <source>
        <dbReference type="Pfam" id="PF18909"/>
    </source>
</evidence>
<reference evidence="2" key="1">
    <citation type="submission" date="2020-03" db="EMBL/GenBank/DDBJ databases">
        <title>The deep terrestrial virosphere.</title>
        <authorList>
            <person name="Holmfeldt K."/>
            <person name="Nilsson E."/>
            <person name="Simone D."/>
            <person name="Lopez-Fernandez M."/>
            <person name="Wu X."/>
            <person name="de Brujin I."/>
            <person name="Lundin D."/>
            <person name="Andersson A."/>
            <person name="Bertilsson S."/>
            <person name="Dopson M."/>
        </authorList>
    </citation>
    <scope>NUCLEOTIDE SEQUENCE</scope>
    <source>
        <strain evidence="2">MM415B00382</strain>
    </source>
</reference>
<gene>
    <name evidence="2" type="ORF">MM415B00382_0035</name>
</gene>
<organism evidence="2">
    <name type="scientific">viral metagenome</name>
    <dbReference type="NCBI Taxonomy" id="1070528"/>
    <lineage>
        <taxon>unclassified sequences</taxon>
        <taxon>metagenomes</taxon>
        <taxon>organismal metagenomes</taxon>
    </lineage>
</organism>
<feature type="domain" description="dATP/dGTP diphosphohydrolase N-terminal" evidence="1">
    <location>
        <begin position="6"/>
        <end position="81"/>
    </location>
</feature>